<dbReference type="PANTHER" id="PTHR12609">
    <property type="entry name" value="MICROTUBULE ASSOCIATED PROTEIN XMAP215"/>
    <property type="match status" value="1"/>
</dbReference>
<dbReference type="SUPFAM" id="SSF48371">
    <property type="entry name" value="ARM repeat"/>
    <property type="match status" value="2"/>
</dbReference>
<organism evidence="6 7">
    <name type="scientific">Coptotermes formosanus</name>
    <name type="common">Formosan subterranean termite</name>
    <dbReference type="NCBI Taxonomy" id="36987"/>
    <lineage>
        <taxon>Eukaryota</taxon>
        <taxon>Metazoa</taxon>
        <taxon>Ecdysozoa</taxon>
        <taxon>Arthropoda</taxon>
        <taxon>Hexapoda</taxon>
        <taxon>Insecta</taxon>
        <taxon>Pterygota</taxon>
        <taxon>Neoptera</taxon>
        <taxon>Polyneoptera</taxon>
        <taxon>Dictyoptera</taxon>
        <taxon>Blattodea</taxon>
        <taxon>Blattoidea</taxon>
        <taxon>Termitoidae</taxon>
        <taxon>Rhinotermitidae</taxon>
        <taxon>Coptotermes</taxon>
    </lineage>
</organism>
<name>A0A6L2Q1Y7_COPFO</name>
<dbReference type="EMBL" id="BLKM01012535">
    <property type="protein sequence ID" value="GFG36775.1"/>
    <property type="molecule type" value="Genomic_DNA"/>
</dbReference>
<dbReference type="InterPro" id="IPR045110">
    <property type="entry name" value="XMAP215"/>
</dbReference>
<dbReference type="Pfam" id="PF21041">
    <property type="entry name" value="XMAP215_CLASP_TOG"/>
    <property type="match status" value="2"/>
</dbReference>
<keyword evidence="3" id="KW-0206">Cytoskeleton</keyword>
<feature type="region of interest" description="Disordered" evidence="4">
    <location>
        <begin position="1361"/>
        <end position="1386"/>
    </location>
</feature>
<feature type="domain" description="TOG" evidence="5">
    <location>
        <begin position="654"/>
        <end position="893"/>
    </location>
</feature>
<dbReference type="Gene3D" id="1.25.10.10">
    <property type="entry name" value="Leucine-rich Repeat Variant"/>
    <property type="match status" value="4"/>
</dbReference>
<dbReference type="GO" id="GO:0046785">
    <property type="term" value="P:microtubule polymerization"/>
    <property type="evidence" value="ECO:0007669"/>
    <property type="project" value="InterPro"/>
</dbReference>
<keyword evidence="7" id="KW-1185">Reference proteome</keyword>
<dbReference type="OrthoDB" id="205662at2759"/>
<comment type="subcellular location">
    <subcellularLocation>
        <location evidence="1">Cytoplasm</location>
        <location evidence="1">Cytoskeleton</location>
    </subcellularLocation>
</comment>
<evidence type="ECO:0000256" key="1">
    <source>
        <dbReference type="ARBA" id="ARBA00004245"/>
    </source>
</evidence>
<comment type="caution">
    <text evidence="6">The sequence shown here is derived from an EMBL/GenBank/DDBJ whole genome shotgun (WGS) entry which is preliminary data.</text>
</comment>
<evidence type="ECO:0000259" key="5">
    <source>
        <dbReference type="SMART" id="SM01349"/>
    </source>
</evidence>
<evidence type="ECO:0000256" key="4">
    <source>
        <dbReference type="SAM" id="MobiDB-lite"/>
    </source>
</evidence>
<dbReference type="InterPro" id="IPR016024">
    <property type="entry name" value="ARM-type_fold"/>
</dbReference>
<keyword evidence="2" id="KW-0963">Cytoplasm</keyword>
<dbReference type="InterPro" id="IPR048491">
    <property type="entry name" value="XMAP215_CLASP_TOG"/>
</dbReference>
<feature type="domain" description="TOG" evidence="5">
    <location>
        <begin position="155"/>
        <end position="369"/>
    </location>
</feature>
<dbReference type="FunFam" id="1.25.10.10:FF:000050">
    <property type="entry name" value="Cytoskeleton-associated protein 5 isoform X1"/>
    <property type="match status" value="1"/>
</dbReference>
<feature type="compositionally biased region" description="Low complexity" evidence="4">
    <location>
        <begin position="901"/>
        <end position="910"/>
    </location>
</feature>
<dbReference type="GO" id="GO:0030951">
    <property type="term" value="P:establishment or maintenance of microtubule cytoskeleton polarity"/>
    <property type="evidence" value="ECO:0007669"/>
    <property type="project" value="InterPro"/>
</dbReference>
<proteinExistence type="predicted"/>
<dbReference type="Proteomes" id="UP000502823">
    <property type="component" value="Unassembled WGS sequence"/>
</dbReference>
<feature type="domain" description="TOG" evidence="5">
    <location>
        <begin position="370"/>
        <end position="575"/>
    </location>
</feature>
<sequence>MVVAVAGKCLVRLANGLKKRFRPYASACIPCILEKFREKKQNIVVAMREAIDAVFLSVSPSFVDIDNFSSRLLLCVITLIFLLQTTVEAIQEDVLAALENKDPQVKAETASFLARCFTKCTPVMLNKKLLKAYTTSLLKTLNQPDPTVRDNSAEALGTAMKVVGGKQIMAFMTDLDNIKMTKTVAEMETEIPTQVLIRTLNKKPGLKDTNFQVLKARLEAVKLLAENAQFSSIVLDYCITDIAEKLGDVKSGTPAAETLTSLAEATKLELVATEVWNFAFTQKSPKVQQEALVWLSTAIGELGFQSIQPKPIMENVKKAVRATSPAVRSAAMNLIGTLYLYLGPQLLAFFEDEKSQVQQQIQAEFDKVRNEALRKLKNIVTKNKLVTNNLGELPNVLAHRVVDSNSKIAAAAIAICQLLGNAMGMQSKLHVRTLFPGMLQGMGDSKRWIRTTAMSCINTWGEHCGFKEFFKGEIIGGALKSGSPTLRIELWAWLTERLLTMPPKSIPKDELLICLPHLYANVEDHNADVRKNAQEAILPFMMRLGYVMMAKTTEKLKASFTVLNTLDKARLNLPEKPLPPKKTGAIADDMEPDKVVNVIIFKVIGGASKPSGCKKDKDVDTCPLLQNNQLKNQRSVDEQKRKVLKWNFKTPREEFVELLKDQMTVANVNKTLMANMFHSNFRFHLKAIDTLSEDLPNNVSATVANLDLILKWMSLRFCDSNPSVLLKGLEYLQAVFAMLIEEPYNMFENEASSFIPYLILKLGDPKDAVRNSVRALLGQIENVYPASKLFAYVMEGLKSKNARQRTGSLEQLGCLIENYGLAVCQPNPSTALKEVARWISDCDNSVRNAALNCIVQAYFIEQGKVYKMIGHISDKDLSLLEERIKQAAKSRVTRAPDATKQEQQQQPQPQKMVRQGVSTGPFGLDSDFLEHIEGNGVPLSAPKLAVFDLHEIFNDTAVSVLNMNTGYPTLSAPPPALQPFPPKVMNSTDEKTDTLLDFCITNIACPDIMLAIQTTIQLDTLLQTDKVEKLKGKVDQLHVCRHLISKFSVQKDQVPVPHIDVSCSGRTPQYETKTPGNLAVTLGHIFAKAFYSNGILFCQVSKDVLRDLIEQLITLLVNRHMEEFENGESCVQSINTLIVCIIEHSDHTNVMCALIKLLYETAGSPTPSHCFTELVMKCVWKVVKMLPSWEAETDFDMVLYDIHLFLKDFPLSSWKKQLSDTPVQIIKTILHCMTKIKGYKILSHLSRIDNLNEPELQSYLIELVKTVKHESSPPKRESKSQHRLSKNTHELLSEIFKKIGLKDRTKEILEGEICRQKYVGVDSGGEDSDSSLGSKNALYYLERLRVLQQQAGLDPSACLLDSKQQGPSDKDDNELNGENLNKKPALDDRPEGVSFMNLCSMFEISCLDTVLSLYSISLWDSGFEH</sequence>
<evidence type="ECO:0000313" key="6">
    <source>
        <dbReference type="EMBL" id="GFG36775.1"/>
    </source>
</evidence>
<dbReference type="SMART" id="SM01349">
    <property type="entry name" value="TOG"/>
    <property type="match status" value="3"/>
</dbReference>
<gene>
    <name evidence="6" type="ORF">Cfor_01982</name>
</gene>
<dbReference type="GO" id="GO:0005856">
    <property type="term" value="C:cytoskeleton"/>
    <property type="evidence" value="ECO:0007669"/>
    <property type="project" value="UniProtKB-SubCell"/>
</dbReference>
<dbReference type="GO" id="GO:0007051">
    <property type="term" value="P:spindle organization"/>
    <property type="evidence" value="ECO:0007669"/>
    <property type="project" value="InterPro"/>
</dbReference>
<protein>
    <recommendedName>
        <fullName evidence="5">TOG domain-containing protein</fullName>
    </recommendedName>
</protein>
<reference evidence="7" key="1">
    <citation type="submission" date="2020-01" db="EMBL/GenBank/DDBJ databases">
        <title>Draft genome sequence of the Termite Coptotermes fromosanus.</title>
        <authorList>
            <person name="Itakura S."/>
            <person name="Yosikawa Y."/>
            <person name="Umezawa K."/>
        </authorList>
    </citation>
    <scope>NUCLEOTIDE SEQUENCE [LARGE SCALE GENOMIC DNA]</scope>
</reference>
<evidence type="ECO:0000313" key="7">
    <source>
        <dbReference type="Proteomes" id="UP000502823"/>
    </source>
</evidence>
<dbReference type="GO" id="GO:0061863">
    <property type="term" value="F:microtubule plus end polymerase"/>
    <property type="evidence" value="ECO:0007669"/>
    <property type="project" value="InterPro"/>
</dbReference>
<feature type="region of interest" description="Disordered" evidence="4">
    <location>
        <begin position="890"/>
        <end position="917"/>
    </location>
</feature>
<evidence type="ECO:0000256" key="3">
    <source>
        <dbReference type="ARBA" id="ARBA00023212"/>
    </source>
</evidence>
<evidence type="ECO:0000256" key="2">
    <source>
        <dbReference type="ARBA" id="ARBA00022490"/>
    </source>
</evidence>
<dbReference type="GO" id="GO:0051010">
    <property type="term" value="F:microtubule plus-end binding"/>
    <property type="evidence" value="ECO:0007669"/>
    <property type="project" value="InterPro"/>
</dbReference>
<accession>A0A6L2Q1Y7</accession>
<dbReference type="InterPro" id="IPR034085">
    <property type="entry name" value="TOG"/>
</dbReference>
<dbReference type="InParanoid" id="A0A6L2Q1Y7"/>
<dbReference type="InterPro" id="IPR011989">
    <property type="entry name" value="ARM-like"/>
</dbReference>
<dbReference type="FunCoup" id="A0A6L2Q1Y7">
    <property type="interactions" value="1328"/>
</dbReference>